<protein>
    <submittedName>
        <fullName evidence="1">Uncharacterized protein</fullName>
    </submittedName>
</protein>
<dbReference type="EMBL" id="CP011913">
    <property type="protein sequence ID" value="AKN77585.1"/>
    <property type="molecule type" value="Genomic_DNA"/>
</dbReference>
<organism evidence="1 2">
    <name type="scientific">Corynebacterium ulcerans FRC58</name>
    <dbReference type="NCBI Taxonomy" id="1408268"/>
    <lineage>
        <taxon>Bacteria</taxon>
        <taxon>Bacillati</taxon>
        <taxon>Actinomycetota</taxon>
        <taxon>Actinomycetes</taxon>
        <taxon>Mycobacteriales</taxon>
        <taxon>Corynebacteriaceae</taxon>
        <taxon>Corynebacterium</taxon>
    </lineage>
</organism>
<name>A0ABM5U287_CORUL</name>
<evidence type="ECO:0000313" key="1">
    <source>
        <dbReference type="EMBL" id="AKN77585.1"/>
    </source>
</evidence>
<sequence>MGQTGGNFKRRRRFAAWHGSAKRIAGAGEATVLHREFFSGFTSWSIDVFERR</sequence>
<proteinExistence type="predicted"/>
<keyword evidence="2" id="KW-1185">Reference proteome</keyword>
<evidence type="ECO:0000313" key="2">
    <source>
        <dbReference type="Proteomes" id="UP000036185"/>
    </source>
</evidence>
<gene>
    <name evidence="1" type="ORF">CulFRC58_1731</name>
</gene>
<dbReference type="Proteomes" id="UP000036185">
    <property type="component" value="Chromosome"/>
</dbReference>
<accession>A0ABM5U287</accession>
<reference evidence="1 2" key="1">
    <citation type="journal article" date="2014" name="Int. J. Syst. Evol. Microbiol.">
        <title>Draft Genome Sequence of Corynebacterium ulcerans FRC58, Isolated from the Bronchitic Aspiration of a Patient in France.</title>
        <authorList>
            <person name="Silva Ado S."/>
            <person name="Barauna R.A."/>
            <person name="de Sa P.C."/>
            <person name="das Gracas D.A."/>
            <person name="Carneiro A.R."/>
            <person name="Thouvenin M."/>
            <person name="Azevedo V."/>
            <person name="Badell E."/>
            <person name="Guiso N."/>
            <person name="da Silva A.L."/>
            <person name="Ramos R.T."/>
        </authorList>
    </citation>
    <scope>NUCLEOTIDE SEQUENCE [LARGE SCALE GENOMIC DNA]</scope>
    <source>
        <strain evidence="1 2">FRC58</strain>
    </source>
</reference>